<organism evidence="1">
    <name type="scientific">bioreactor metagenome</name>
    <dbReference type="NCBI Taxonomy" id="1076179"/>
    <lineage>
        <taxon>unclassified sequences</taxon>
        <taxon>metagenomes</taxon>
        <taxon>ecological metagenomes</taxon>
    </lineage>
</organism>
<gene>
    <name evidence="1" type="ORF">SDC9_192737</name>
</gene>
<dbReference type="Gene3D" id="3.30.420.40">
    <property type="match status" value="1"/>
</dbReference>
<evidence type="ECO:0000313" key="1">
    <source>
        <dbReference type="EMBL" id="MPN45170.1"/>
    </source>
</evidence>
<dbReference type="AlphaFoldDB" id="A0A645I1Y2"/>
<dbReference type="EMBL" id="VSSQ01104850">
    <property type="protein sequence ID" value="MPN45170.1"/>
    <property type="molecule type" value="Genomic_DNA"/>
</dbReference>
<accession>A0A645I1Y2</accession>
<reference evidence="1" key="1">
    <citation type="submission" date="2019-08" db="EMBL/GenBank/DDBJ databases">
        <authorList>
            <person name="Kucharzyk K."/>
            <person name="Murdoch R.W."/>
            <person name="Higgins S."/>
            <person name="Loffler F."/>
        </authorList>
    </citation>
    <scope>NUCLEOTIDE SEQUENCE</scope>
</reference>
<comment type="caution">
    <text evidence="1">The sequence shown here is derived from an EMBL/GenBank/DDBJ whole genome shotgun (WGS) entry which is preliminary data.</text>
</comment>
<proteinExistence type="predicted"/>
<dbReference type="SUPFAM" id="SSF53067">
    <property type="entry name" value="Actin-like ATPase domain"/>
    <property type="match status" value="1"/>
</dbReference>
<dbReference type="InterPro" id="IPR043129">
    <property type="entry name" value="ATPase_NBD"/>
</dbReference>
<name>A0A645I1Y2_9ZZZZ</name>
<protein>
    <submittedName>
        <fullName evidence="1">Uncharacterized protein</fullName>
    </submittedName>
</protein>
<sequence length="150" mass="16885">MLLSCGTSWVGFHPVEHRCIRENILMDPFLIHEGGLWGEIIPWGKAGLELEDWIVRHYSSGPDRYRKLTEDALAGGPAKEMMCRTAARFRELAFPDIRFSRVVLAGGPSESEAWRKYIAGNWNCKIEISPYGKYTGAVGAAMLALERKTK</sequence>